<dbReference type="AlphaFoldDB" id="A0AAN9VIS4"/>
<sequence>MRRRSSSFRVDSCCCGCTLKTGTIIIATLQALGGLGIALAMARNVAAGRAGAGPGAAADEVALVSARNHGLSPPEARAVNRLLADLSVDARALSAAVAALGGMQFVFSVMLIYGANNESAWLVRPWVLFAAGATLLGAGAYVAVALLTWLAGVEGAGAGIIIGLLPACGTMLYFILVVHSFYLQLLEGGPLGRGACAATCAAQNSPVVDLKGPPPAIL</sequence>
<keyword evidence="1" id="KW-0472">Membrane</keyword>
<keyword evidence="1" id="KW-1133">Transmembrane helix</keyword>
<protein>
    <submittedName>
        <fullName evidence="2">Uncharacterized protein</fullName>
    </submittedName>
</protein>
<feature type="transmembrane region" description="Helical" evidence="1">
    <location>
        <begin position="21"/>
        <end position="42"/>
    </location>
</feature>
<name>A0AAN9VIS4_9ORTH</name>
<accession>A0AAN9VIS4</accession>
<proteinExistence type="predicted"/>
<evidence type="ECO:0000313" key="2">
    <source>
        <dbReference type="EMBL" id="KAK7863347.1"/>
    </source>
</evidence>
<keyword evidence="3" id="KW-1185">Reference proteome</keyword>
<dbReference type="PANTHER" id="PTHR36694">
    <property type="entry name" value="PASIFLORA 1, ISOFORM A-RELATED"/>
    <property type="match status" value="1"/>
</dbReference>
<evidence type="ECO:0000256" key="1">
    <source>
        <dbReference type="SAM" id="Phobius"/>
    </source>
</evidence>
<dbReference type="EMBL" id="JAZDUA010000233">
    <property type="protein sequence ID" value="KAK7863347.1"/>
    <property type="molecule type" value="Genomic_DNA"/>
</dbReference>
<feature type="transmembrane region" description="Helical" evidence="1">
    <location>
        <begin position="156"/>
        <end position="183"/>
    </location>
</feature>
<feature type="transmembrane region" description="Helical" evidence="1">
    <location>
        <begin position="126"/>
        <end position="150"/>
    </location>
</feature>
<dbReference type="PANTHER" id="PTHR36694:SF11">
    <property type="entry name" value="LP21121P-RELATED"/>
    <property type="match status" value="1"/>
</dbReference>
<organism evidence="2 3">
    <name type="scientific">Gryllus longicercus</name>
    <dbReference type="NCBI Taxonomy" id="2509291"/>
    <lineage>
        <taxon>Eukaryota</taxon>
        <taxon>Metazoa</taxon>
        <taxon>Ecdysozoa</taxon>
        <taxon>Arthropoda</taxon>
        <taxon>Hexapoda</taxon>
        <taxon>Insecta</taxon>
        <taxon>Pterygota</taxon>
        <taxon>Neoptera</taxon>
        <taxon>Polyneoptera</taxon>
        <taxon>Orthoptera</taxon>
        <taxon>Ensifera</taxon>
        <taxon>Gryllidea</taxon>
        <taxon>Grylloidea</taxon>
        <taxon>Gryllidae</taxon>
        <taxon>Gryllinae</taxon>
        <taxon>Gryllus</taxon>
    </lineage>
</organism>
<evidence type="ECO:0000313" key="3">
    <source>
        <dbReference type="Proteomes" id="UP001378592"/>
    </source>
</evidence>
<dbReference type="InterPro" id="IPR031720">
    <property type="entry name" value="DUF4728"/>
</dbReference>
<comment type="caution">
    <text evidence="2">The sequence shown here is derived from an EMBL/GenBank/DDBJ whole genome shotgun (WGS) entry which is preliminary data.</text>
</comment>
<keyword evidence="1" id="KW-0812">Transmembrane</keyword>
<reference evidence="2 3" key="1">
    <citation type="submission" date="2024-03" db="EMBL/GenBank/DDBJ databases">
        <title>The genome assembly and annotation of the cricket Gryllus longicercus Weissman &amp; Gray.</title>
        <authorList>
            <person name="Szrajer S."/>
            <person name="Gray D."/>
            <person name="Ylla G."/>
        </authorList>
    </citation>
    <scope>NUCLEOTIDE SEQUENCE [LARGE SCALE GENOMIC DNA]</scope>
    <source>
        <strain evidence="2">DAG 2021-001</strain>
        <tissue evidence="2">Whole body minus gut</tissue>
    </source>
</reference>
<dbReference type="Pfam" id="PF15860">
    <property type="entry name" value="DUF4728"/>
    <property type="match status" value="1"/>
</dbReference>
<gene>
    <name evidence="2" type="ORF">R5R35_009701</name>
</gene>
<dbReference type="Proteomes" id="UP001378592">
    <property type="component" value="Unassembled WGS sequence"/>
</dbReference>
<feature type="transmembrane region" description="Helical" evidence="1">
    <location>
        <begin position="92"/>
        <end position="114"/>
    </location>
</feature>